<proteinExistence type="inferred from homology"/>
<comment type="similarity">
    <text evidence="5">Belongs to the protein N5-glutamine methyltransferase family. PrmC subfamily.</text>
</comment>
<dbReference type="Proteomes" id="UP001165962">
    <property type="component" value="Unassembled WGS sequence"/>
</dbReference>
<dbReference type="GO" id="GO:0008168">
    <property type="term" value="F:methyltransferase activity"/>
    <property type="evidence" value="ECO:0007669"/>
    <property type="project" value="UniProtKB-KW"/>
</dbReference>
<feature type="region of interest" description="Disordered" evidence="6">
    <location>
        <begin position="129"/>
        <end position="148"/>
    </location>
</feature>
<protein>
    <recommendedName>
        <fullName evidence="5">Release factor glutamine methyltransferase</fullName>
        <shortName evidence="5">RF MTase</shortName>
        <ecNumber evidence="5">2.1.1.297</ecNumber>
    </recommendedName>
    <alternativeName>
        <fullName evidence="5">N5-glutamine methyltransferase PrmC</fullName>
    </alternativeName>
    <alternativeName>
        <fullName evidence="5">Protein-(glutamine-N5) MTase PrmC</fullName>
    </alternativeName>
    <alternativeName>
        <fullName evidence="5">Protein-glutamine N-methyltransferase PrmC</fullName>
    </alternativeName>
</protein>
<feature type="compositionally biased region" description="Basic and acidic residues" evidence="6">
    <location>
        <begin position="129"/>
        <end position="143"/>
    </location>
</feature>
<dbReference type="GO" id="GO:0032259">
    <property type="term" value="P:methylation"/>
    <property type="evidence" value="ECO:0007669"/>
    <property type="project" value="UniProtKB-KW"/>
</dbReference>
<evidence type="ECO:0000313" key="10">
    <source>
        <dbReference type="Proteomes" id="UP001165962"/>
    </source>
</evidence>
<name>A0ABX0JEZ4_9BACL</name>
<keyword evidence="1 5" id="KW-0489">Methyltransferase</keyword>
<feature type="binding site" evidence="5">
    <location>
        <position position="222"/>
    </location>
    <ligand>
        <name>S-adenosyl-L-methionine</name>
        <dbReference type="ChEBI" id="CHEBI:59789"/>
    </ligand>
</feature>
<feature type="binding site" evidence="5">
    <location>
        <position position="268"/>
    </location>
    <ligand>
        <name>S-adenosyl-L-methionine</name>
        <dbReference type="ChEBI" id="CHEBI:59789"/>
    </ligand>
</feature>
<feature type="domain" description="Release factor glutamine methyltransferase N-terminal" evidence="8">
    <location>
        <begin position="11"/>
        <end position="81"/>
    </location>
</feature>
<keyword evidence="2 5" id="KW-0808">Transferase</keyword>
<comment type="caution">
    <text evidence="9">The sequence shown here is derived from an EMBL/GenBank/DDBJ whole genome shotgun (WGS) entry which is preliminary data.</text>
</comment>
<evidence type="ECO:0000256" key="5">
    <source>
        <dbReference type="HAMAP-Rule" id="MF_02126"/>
    </source>
</evidence>
<evidence type="ECO:0000259" key="8">
    <source>
        <dbReference type="Pfam" id="PF17827"/>
    </source>
</evidence>
<evidence type="ECO:0000256" key="6">
    <source>
        <dbReference type="SAM" id="MobiDB-lite"/>
    </source>
</evidence>
<evidence type="ECO:0000313" key="9">
    <source>
        <dbReference type="EMBL" id="NHN33796.1"/>
    </source>
</evidence>
<reference evidence="9" key="1">
    <citation type="submission" date="2020-03" db="EMBL/GenBank/DDBJ databases">
        <title>Draft sequencing of Paenibacilllus sp. S3N08.</title>
        <authorList>
            <person name="Kim D.-U."/>
        </authorList>
    </citation>
    <scope>NUCLEOTIDE SEQUENCE</scope>
    <source>
        <strain evidence="9">S3N08</strain>
    </source>
</reference>
<comment type="caution">
    <text evidence="5">Lacks conserved residue(s) required for the propagation of feature annotation.</text>
</comment>
<comment type="catalytic activity">
    <reaction evidence="4 5">
        <text>L-glutaminyl-[peptide chain release factor] + S-adenosyl-L-methionine = N(5)-methyl-L-glutaminyl-[peptide chain release factor] + S-adenosyl-L-homocysteine + H(+)</text>
        <dbReference type="Rhea" id="RHEA:42896"/>
        <dbReference type="Rhea" id="RHEA-COMP:10271"/>
        <dbReference type="Rhea" id="RHEA-COMP:10272"/>
        <dbReference type="ChEBI" id="CHEBI:15378"/>
        <dbReference type="ChEBI" id="CHEBI:30011"/>
        <dbReference type="ChEBI" id="CHEBI:57856"/>
        <dbReference type="ChEBI" id="CHEBI:59789"/>
        <dbReference type="ChEBI" id="CHEBI:61891"/>
        <dbReference type="EC" id="2.1.1.297"/>
    </reaction>
</comment>
<dbReference type="PANTHER" id="PTHR18895:SF74">
    <property type="entry name" value="MTRF1L RELEASE FACTOR GLUTAMINE METHYLTRANSFERASE"/>
    <property type="match status" value="1"/>
</dbReference>
<evidence type="ECO:0000256" key="4">
    <source>
        <dbReference type="ARBA" id="ARBA00048391"/>
    </source>
</evidence>
<sequence length="369" mass="39980">MVALQKLTIREAYVEASSFFREHGASEAEGSADLLLQHLLGLSRSELLLSWQEPFPEERNAKWRELLERRAAGEPVQYIIGEQEFYGLPFTVTPAVLIPRPETELLVEQIVLLGKQLWPEACGEGAKARRGVEARGTETRGAEARSTGAGVRGVEVSGLAEEVEQHAERGGLDGNEAEAKQRLEPATAGRSRLLVADIGAGSGAIAVSLAVQCPQWRVVGSDISSTALAVAQANAKRHAVDGQVTFMEGDLLMPYIQRGLRLDVVVSNPPYIPEADEAGLQIEVRHYEPRSALYGGVDGLDLYRRLMEQLAMLEVLPSLVGLEVGFGQAGEVAQLLRQAGAWDEIRIVPDLAGIPRHVIGIRFPVSATC</sequence>
<dbReference type="Pfam" id="PF17827">
    <property type="entry name" value="PrmC_N"/>
    <property type="match status" value="1"/>
</dbReference>
<dbReference type="NCBIfam" id="TIGR00536">
    <property type="entry name" value="hemK_fam"/>
    <property type="match status" value="1"/>
</dbReference>
<comment type="function">
    <text evidence="5">Methylates the class 1 translation termination release factors RF1/PrfA and RF2/PrfB on the glutamine residue of the universally conserved GGQ motif.</text>
</comment>
<dbReference type="InterPro" id="IPR019874">
    <property type="entry name" value="RF_methyltr_PrmC"/>
</dbReference>
<dbReference type="CDD" id="cd02440">
    <property type="entry name" value="AdoMet_MTases"/>
    <property type="match status" value="1"/>
</dbReference>
<dbReference type="InterPro" id="IPR050320">
    <property type="entry name" value="N5-glutamine_MTase"/>
</dbReference>
<keyword evidence="3 5" id="KW-0949">S-adenosyl-L-methionine</keyword>
<dbReference type="InterPro" id="IPR040758">
    <property type="entry name" value="PrmC_N"/>
</dbReference>
<dbReference type="EMBL" id="JAAOIW010000014">
    <property type="protein sequence ID" value="NHN33796.1"/>
    <property type="molecule type" value="Genomic_DNA"/>
</dbReference>
<dbReference type="PANTHER" id="PTHR18895">
    <property type="entry name" value="HEMK METHYLTRANSFERASE"/>
    <property type="match status" value="1"/>
</dbReference>
<evidence type="ECO:0000256" key="2">
    <source>
        <dbReference type="ARBA" id="ARBA00022679"/>
    </source>
</evidence>
<feature type="domain" description="Methyltransferase small" evidence="7">
    <location>
        <begin position="195"/>
        <end position="272"/>
    </location>
</feature>
<gene>
    <name evidence="5" type="primary">prmC</name>
    <name evidence="9" type="ORF">G9U52_28675</name>
</gene>
<feature type="binding site" evidence="5">
    <location>
        <begin position="199"/>
        <end position="203"/>
    </location>
    <ligand>
        <name>S-adenosyl-L-methionine</name>
        <dbReference type="ChEBI" id="CHEBI:59789"/>
    </ligand>
</feature>
<dbReference type="Gene3D" id="3.40.50.150">
    <property type="entry name" value="Vaccinia Virus protein VP39"/>
    <property type="match status" value="1"/>
</dbReference>
<keyword evidence="10" id="KW-1185">Reference proteome</keyword>
<dbReference type="PROSITE" id="PS00092">
    <property type="entry name" value="N6_MTASE"/>
    <property type="match status" value="1"/>
</dbReference>
<evidence type="ECO:0000259" key="7">
    <source>
        <dbReference type="Pfam" id="PF05175"/>
    </source>
</evidence>
<dbReference type="InterPro" id="IPR007848">
    <property type="entry name" value="Small_mtfrase_dom"/>
</dbReference>
<dbReference type="Gene3D" id="1.10.8.10">
    <property type="entry name" value="DNA helicase RuvA subunit, C-terminal domain"/>
    <property type="match status" value="1"/>
</dbReference>
<dbReference type="SUPFAM" id="SSF53335">
    <property type="entry name" value="S-adenosyl-L-methionine-dependent methyltransferases"/>
    <property type="match status" value="1"/>
</dbReference>
<dbReference type="RefSeq" id="WP_166154120.1">
    <property type="nucleotide sequence ID" value="NZ_JAAOIW010000014.1"/>
</dbReference>
<evidence type="ECO:0000256" key="3">
    <source>
        <dbReference type="ARBA" id="ARBA00022691"/>
    </source>
</evidence>
<dbReference type="HAMAP" id="MF_02126">
    <property type="entry name" value="RF_methyltr_PrmC"/>
    <property type="match status" value="1"/>
</dbReference>
<dbReference type="EC" id="2.1.1.297" evidence="5"/>
<organism evidence="9 10">
    <name type="scientific">Paenibacillus agricola</name>
    <dbReference type="NCBI Taxonomy" id="2716264"/>
    <lineage>
        <taxon>Bacteria</taxon>
        <taxon>Bacillati</taxon>
        <taxon>Bacillota</taxon>
        <taxon>Bacilli</taxon>
        <taxon>Bacillales</taxon>
        <taxon>Paenibacillaceae</taxon>
        <taxon>Paenibacillus</taxon>
    </lineage>
</organism>
<feature type="binding site" evidence="5">
    <location>
        <begin position="268"/>
        <end position="271"/>
    </location>
    <ligand>
        <name>substrate</name>
    </ligand>
</feature>
<dbReference type="InterPro" id="IPR002052">
    <property type="entry name" value="DNA_methylase_N6_adenine_CS"/>
</dbReference>
<dbReference type="InterPro" id="IPR004556">
    <property type="entry name" value="HemK-like"/>
</dbReference>
<dbReference type="Pfam" id="PF05175">
    <property type="entry name" value="MTS"/>
    <property type="match status" value="1"/>
</dbReference>
<evidence type="ECO:0000256" key="1">
    <source>
        <dbReference type="ARBA" id="ARBA00022603"/>
    </source>
</evidence>
<dbReference type="InterPro" id="IPR029063">
    <property type="entry name" value="SAM-dependent_MTases_sf"/>
</dbReference>
<accession>A0ABX0JEZ4</accession>